<sequence>MMGTESSPETENDAQADSDVKNKSAQEAKRYRLQLREAESRLEALSTQLEGFQREAIYQAASGTLSVPSDLFALTETNVADYLNTDGTVNLDAVREASEQLISDRPGLRKNPTRFTDRSLNKGTEEPSNGPSWSGLFER</sequence>
<organism evidence="2 3">
    <name type="scientific">Saccharopolyspora shandongensis</name>
    <dbReference type="NCBI Taxonomy" id="418495"/>
    <lineage>
        <taxon>Bacteria</taxon>
        <taxon>Bacillati</taxon>
        <taxon>Actinomycetota</taxon>
        <taxon>Actinomycetes</taxon>
        <taxon>Pseudonocardiales</taxon>
        <taxon>Pseudonocardiaceae</taxon>
        <taxon>Saccharopolyspora</taxon>
    </lineage>
</organism>
<name>A0A1H3QHD0_9PSEU</name>
<evidence type="ECO:0000313" key="2">
    <source>
        <dbReference type="EMBL" id="SDZ12109.1"/>
    </source>
</evidence>
<dbReference type="STRING" id="418495.SAMN05216215_104745"/>
<protein>
    <submittedName>
        <fullName evidence="2">Uncharacterized protein</fullName>
    </submittedName>
</protein>
<feature type="compositionally biased region" description="Basic and acidic residues" evidence="1">
    <location>
        <begin position="115"/>
        <end position="125"/>
    </location>
</feature>
<gene>
    <name evidence="2" type="ORF">SAMN05216215_104745</name>
</gene>
<keyword evidence="3" id="KW-1185">Reference proteome</keyword>
<feature type="region of interest" description="Disordered" evidence="1">
    <location>
        <begin position="102"/>
        <end position="139"/>
    </location>
</feature>
<reference evidence="3" key="1">
    <citation type="submission" date="2016-10" db="EMBL/GenBank/DDBJ databases">
        <authorList>
            <person name="Varghese N."/>
            <person name="Submissions S."/>
        </authorList>
    </citation>
    <scope>NUCLEOTIDE SEQUENCE [LARGE SCALE GENOMIC DNA]</scope>
    <source>
        <strain evidence="3">CGMCC 4.3530</strain>
    </source>
</reference>
<feature type="region of interest" description="Disordered" evidence="1">
    <location>
        <begin position="1"/>
        <end position="27"/>
    </location>
</feature>
<dbReference type="AlphaFoldDB" id="A0A1H3QHD0"/>
<dbReference type="EMBL" id="FNOK01000047">
    <property type="protein sequence ID" value="SDZ12109.1"/>
    <property type="molecule type" value="Genomic_DNA"/>
</dbReference>
<feature type="compositionally biased region" description="Basic and acidic residues" evidence="1">
    <location>
        <begin position="18"/>
        <end position="27"/>
    </location>
</feature>
<proteinExistence type="predicted"/>
<accession>A0A1H3QHD0</accession>
<dbReference type="Proteomes" id="UP000199529">
    <property type="component" value="Unassembled WGS sequence"/>
</dbReference>
<evidence type="ECO:0000313" key="3">
    <source>
        <dbReference type="Proteomes" id="UP000199529"/>
    </source>
</evidence>
<evidence type="ECO:0000256" key="1">
    <source>
        <dbReference type="SAM" id="MobiDB-lite"/>
    </source>
</evidence>